<evidence type="ECO:0000256" key="3">
    <source>
        <dbReference type="ARBA" id="ARBA00023015"/>
    </source>
</evidence>
<evidence type="ECO:0000259" key="6">
    <source>
        <dbReference type="PROSITE" id="PS50048"/>
    </source>
</evidence>
<dbReference type="AlphaFoldDB" id="A0A137P0K5"/>
<feature type="domain" description="Zn(2)-C6 fungal-type" evidence="6">
    <location>
        <begin position="28"/>
        <end position="58"/>
    </location>
</feature>
<dbReference type="GO" id="GO:0008270">
    <property type="term" value="F:zinc ion binding"/>
    <property type="evidence" value="ECO:0007669"/>
    <property type="project" value="InterPro"/>
</dbReference>
<organism evidence="7 8">
    <name type="scientific">Conidiobolus coronatus (strain ATCC 28846 / CBS 209.66 / NRRL 28638)</name>
    <name type="common">Delacroixia coronata</name>
    <dbReference type="NCBI Taxonomy" id="796925"/>
    <lineage>
        <taxon>Eukaryota</taxon>
        <taxon>Fungi</taxon>
        <taxon>Fungi incertae sedis</taxon>
        <taxon>Zoopagomycota</taxon>
        <taxon>Entomophthoromycotina</taxon>
        <taxon>Entomophthoromycetes</taxon>
        <taxon>Entomophthorales</taxon>
        <taxon>Ancylistaceae</taxon>
        <taxon>Conidiobolus</taxon>
    </lineage>
</organism>
<dbReference type="Gene3D" id="4.10.240.10">
    <property type="entry name" value="Zn(2)-C6 fungal-type DNA-binding domain"/>
    <property type="match status" value="1"/>
</dbReference>
<keyword evidence="2" id="KW-0479">Metal-binding</keyword>
<dbReference type="PROSITE" id="PS50048">
    <property type="entry name" value="ZN2_CY6_FUNGAL_2"/>
    <property type="match status" value="1"/>
</dbReference>
<dbReference type="OrthoDB" id="39175at2759"/>
<evidence type="ECO:0000313" key="8">
    <source>
        <dbReference type="Proteomes" id="UP000070444"/>
    </source>
</evidence>
<dbReference type="PROSITE" id="PS00463">
    <property type="entry name" value="ZN2_CY6_FUNGAL_1"/>
    <property type="match status" value="1"/>
</dbReference>
<evidence type="ECO:0000256" key="4">
    <source>
        <dbReference type="ARBA" id="ARBA00023163"/>
    </source>
</evidence>
<dbReference type="InterPro" id="IPR001138">
    <property type="entry name" value="Zn2Cys6_DnaBD"/>
</dbReference>
<evidence type="ECO:0000256" key="2">
    <source>
        <dbReference type="ARBA" id="ARBA00022723"/>
    </source>
</evidence>
<dbReference type="PANTHER" id="PTHR47338">
    <property type="entry name" value="ZN(II)2CYS6 TRANSCRIPTION FACTOR (EUROFUNG)-RELATED"/>
    <property type="match status" value="1"/>
</dbReference>
<proteinExistence type="predicted"/>
<keyword evidence="3" id="KW-0805">Transcription regulation</keyword>
<dbReference type="EMBL" id="KQ964572">
    <property type="protein sequence ID" value="KXN68512.1"/>
    <property type="molecule type" value="Genomic_DNA"/>
</dbReference>
<comment type="subcellular location">
    <subcellularLocation>
        <location evidence="1">Nucleus</location>
    </subcellularLocation>
</comment>
<evidence type="ECO:0000256" key="1">
    <source>
        <dbReference type="ARBA" id="ARBA00004123"/>
    </source>
</evidence>
<dbReference type="GO" id="GO:0005634">
    <property type="term" value="C:nucleus"/>
    <property type="evidence" value="ECO:0007669"/>
    <property type="project" value="UniProtKB-SubCell"/>
</dbReference>
<dbReference type="InterPro" id="IPR050815">
    <property type="entry name" value="TF_fung"/>
</dbReference>
<reference evidence="7 8" key="1">
    <citation type="journal article" date="2015" name="Genome Biol. Evol.">
        <title>Phylogenomic analyses indicate that early fungi evolved digesting cell walls of algal ancestors of land plants.</title>
        <authorList>
            <person name="Chang Y."/>
            <person name="Wang S."/>
            <person name="Sekimoto S."/>
            <person name="Aerts A.L."/>
            <person name="Choi C."/>
            <person name="Clum A."/>
            <person name="LaButti K.M."/>
            <person name="Lindquist E.A."/>
            <person name="Yee Ngan C."/>
            <person name="Ohm R.A."/>
            <person name="Salamov A.A."/>
            <person name="Grigoriev I.V."/>
            <person name="Spatafora J.W."/>
            <person name="Berbee M.L."/>
        </authorList>
    </citation>
    <scope>NUCLEOTIDE SEQUENCE [LARGE SCALE GENOMIC DNA]</scope>
    <source>
        <strain evidence="7 8">NRRL 28638</strain>
    </source>
</reference>
<accession>A0A137P0K5</accession>
<dbReference type="CDD" id="cd00067">
    <property type="entry name" value="GAL4"/>
    <property type="match status" value="1"/>
</dbReference>
<protein>
    <recommendedName>
        <fullName evidence="6">Zn(2)-C6 fungal-type domain-containing protein</fullName>
    </recommendedName>
</protein>
<evidence type="ECO:0000256" key="5">
    <source>
        <dbReference type="ARBA" id="ARBA00023242"/>
    </source>
</evidence>
<dbReference type="InterPro" id="IPR036864">
    <property type="entry name" value="Zn2-C6_fun-type_DNA-bd_sf"/>
</dbReference>
<dbReference type="SUPFAM" id="SSF57701">
    <property type="entry name" value="Zn2/Cys6 DNA-binding domain"/>
    <property type="match status" value="1"/>
</dbReference>
<dbReference type="GO" id="GO:0000981">
    <property type="term" value="F:DNA-binding transcription factor activity, RNA polymerase II-specific"/>
    <property type="evidence" value="ECO:0007669"/>
    <property type="project" value="InterPro"/>
</dbReference>
<name>A0A137P0K5_CONC2</name>
<keyword evidence="5" id="KW-0539">Nucleus</keyword>
<dbReference type="Pfam" id="PF00172">
    <property type="entry name" value="Zn_clus"/>
    <property type="match status" value="1"/>
</dbReference>
<sequence length="283" mass="32696">MEVINNSCVQQQQFLQQQLQQQQTNKLACTRCRSKRQKCDRKVGGCTRCKSTIFKCCYPERKKRRRKVEFANNLTEFNNFTSNPSTIKPPLTLNSNIKSSSQYHYNPLPSPTYSNNSTDYSQSSSSYPSQNILLSQDVFQTHLTQTYLTQIYPQYPILTVEDFNQYKSNQQFNDTLKLVAYYHYYGSQANTVSREMSLLYKKLSTSLALSKPSLINLKLIINLALIPLSLGNKTRFEPDLQQINHLSNLLNIQLNCTKLTLQQNFNRGLVWKTVEKLNSITAN</sequence>
<dbReference type="PANTHER" id="PTHR47338:SF20">
    <property type="entry name" value="ZN(II)2CYS6 TRANSCRIPTION FACTOR (EUROFUNG)"/>
    <property type="match status" value="1"/>
</dbReference>
<keyword evidence="4" id="KW-0804">Transcription</keyword>
<keyword evidence="8" id="KW-1185">Reference proteome</keyword>
<gene>
    <name evidence="7" type="ORF">CONCODRAFT_9231</name>
</gene>
<evidence type="ECO:0000313" key="7">
    <source>
        <dbReference type="EMBL" id="KXN68512.1"/>
    </source>
</evidence>
<dbReference type="Proteomes" id="UP000070444">
    <property type="component" value="Unassembled WGS sequence"/>
</dbReference>